<dbReference type="EMBL" id="BAUV01000081">
    <property type="protein sequence ID" value="GAE37513.1"/>
    <property type="molecule type" value="Genomic_DNA"/>
</dbReference>
<organism evidence="1 2">
    <name type="scientific">Halalkalibacter akibai (strain ATCC 43226 / DSM 21942 / CIP 109018 / JCM 9157 / 1139)</name>
    <name type="common">Bacillus akibai</name>
    <dbReference type="NCBI Taxonomy" id="1236973"/>
    <lineage>
        <taxon>Bacteria</taxon>
        <taxon>Bacillati</taxon>
        <taxon>Bacillota</taxon>
        <taxon>Bacilli</taxon>
        <taxon>Bacillales</taxon>
        <taxon>Bacillaceae</taxon>
        <taxon>Halalkalibacter</taxon>
    </lineage>
</organism>
<dbReference type="AlphaFoldDB" id="W4R0T8"/>
<keyword evidence="2" id="KW-1185">Reference proteome</keyword>
<dbReference type="RefSeq" id="WP_035668397.1">
    <property type="nucleotide sequence ID" value="NZ_BAUV01000081.1"/>
</dbReference>
<evidence type="ECO:0000313" key="1">
    <source>
        <dbReference type="EMBL" id="GAE37513.1"/>
    </source>
</evidence>
<comment type="caution">
    <text evidence="1">The sequence shown here is derived from an EMBL/GenBank/DDBJ whole genome shotgun (WGS) entry which is preliminary data.</text>
</comment>
<evidence type="ECO:0000313" key="2">
    <source>
        <dbReference type="Proteomes" id="UP000018896"/>
    </source>
</evidence>
<dbReference type="Proteomes" id="UP000018896">
    <property type="component" value="Unassembled WGS sequence"/>
</dbReference>
<protein>
    <submittedName>
        <fullName evidence="1">Uncharacterized protein</fullName>
    </submittedName>
</protein>
<proteinExistence type="predicted"/>
<dbReference type="OrthoDB" id="2598322at2"/>
<gene>
    <name evidence="1" type="ORF">JCM9157_4820</name>
</gene>
<reference evidence="1 2" key="1">
    <citation type="journal article" date="2014" name="Genome Announc.">
        <title>Draft Genome Sequences of Three Alkaliphilic Bacillus Strains, Bacillus wakoensis JCM 9140T, Bacillus akibai JCM 9157T, and Bacillus hemicellulosilyticus JCM 9152T.</title>
        <authorList>
            <person name="Yuki M."/>
            <person name="Oshima K."/>
            <person name="Suda W."/>
            <person name="Oshida Y."/>
            <person name="Kitamura K."/>
            <person name="Iida T."/>
            <person name="Hattori M."/>
            <person name="Ohkuma M."/>
        </authorList>
    </citation>
    <scope>NUCLEOTIDE SEQUENCE [LARGE SCALE GENOMIC DNA]</scope>
    <source>
        <strain evidence="1 2">JCM 9157</strain>
    </source>
</reference>
<sequence>MDKQHFDLIQFFEGYVRNYRRLNLTTLHNRSMFTKREIDYFANLGELLGFDAFVEDSKFDKVRGRSRPMDLSLWKWDSRIDKESYVSLALHLERENQWNKDEDTLDKLFSETEEGYVPHNVIGIQNIESNDRISFLNKLVVKKNKEQQSNVLMVYRYVDPEVGIERVSAFHFNGDGLQGERHAVCKEDDLGYWLMCFEEEYENLKKG</sequence>
<name>W4R0T8_HALA3</name>
<accession>W4R0T8</accession>
<dbReference type="eggNOG" id="ENOG5031B4N">
    <property type="taxonomic scope" value="Bacteria"/>
</dbReference>